<sequence length="71" mass="8101">MSICLRELLAWRYALNTNPFRLGVGSMRPFYVDVAMVDVAHDWSGKKPSLNRFLVAALRDLTALFERLGVM</sequence>
<keyword evidence="2" id="KW-1185">Reference proteome</keyword>
<comment type="caution">
    <text evidence="1">The sequence shown here is derived from an EMBL/GenBank/DDBJ whole genome shotgun (WGS) entry which is preliminary data.</text>
</comment>
<evidence type="ECO:0000313" key="1">
    <source>
        <dbReference type="EMBL" id="MBB3207027.1"/>
    </source>
</evidence>
<dbReference type="EMBL" id="JACHXU010000008">
    <property type="protein sequence ID" value="MBB3207027.1"/>
    <property type="molecule type" value="Genomic_DNA"/>
</dbReference>
<dbReference type="Proteomes" id="UP000536179">
    <property type="component" value="Unassembled WGS sequence"/>
</dbReference>
<organism evidence="1 2">
    <name type="scientific">Aporhodopirellula rubra</name>
    <dbReference type="NCBI Taxonomy" id="980271"/>
    <lineage>
        <taxon>Bacteria</taxon>
        <taxon>Pseudomonadati</taxon>
        <taxon>Planctomycetota</taxon>
        <taxon>Planctomycetia</taxon>
        <taxon>Pirellulales</taxon>
        <taxon>Pirellulaceae</taxon>
        <taxon>Aporhodopirellula</taxon>
    </lineage>
</organism>
<proteinExistence type="predicted"/>
<dbReference type="AlphaFoldDB" id="A0A7W5DZH1"/>
<reference evidence="1 2" key="1">
    <citation type="submission" date="2020-08" db="EMBL/GenBank/DDBJ databases">
        <title>Genomic Encyclopedia of Type Strains, Phase III (KMG-III): the genomes of soil and plant-associated and newly described type strains.</title>
        <authorList>
            <person name="Whitman W."/>
        </authorList>
    </citation>
    <scope>NUCLEOTIDE SEQUENCE [LARGE SCALE GENOMIC DNA]</scope>
    <source>
        <strain evidence="1 2">CECT 8075</strain>
    </source>
</reference>
<name>A0A7W5DZH1_9BACT</name>
<evidence type="ECO:0000313" key="2">
    <source>
        <dbReference type="Proteomes" id="UP000536179"/>
    </source>
</evidence>
<accession>A0A7W5DZH1</accession>
<gene>
    <name evidence="1" type="ORF">FHS27_002841</name>
</gene>
<protein>
    <submittedName>
        <fullName evidence="1">Uncharacterized protein</fullName>
    </submittedName>
</protein>